<dbReference type="InterPro" id="IPR000644">
    <property type="entry name" value="CBS_dom"/>
</dbReference>
<accession>A0AAU9C820</accession>
<protein>
    <recommendedName>
        <fullName evidence="3">CBS domain-containing protein</fullName>
    </recommendedName>
</protein>
<name>A0AAU9C820_9GAMM</name>
<dbReference type="InterPro" id="IPR051257">
    <property type="entry name" value="Diverse_CBS-Domain"/>
</dbReference>
<reference evidence="5" key="1">
    <citation type="journal article" date="2024" name="Int. J. Syst. Evol. Microbiol.">
        <title>Methylomarinovum tepidoasis sp. nov., a moderately thermophilic methanotroph of the family Methylothermaceae isolated from a deep-sea hydrothermal field.</title>
        <authorList>
            <person name="Hirayama H."/>
            <person name="Takaki Y."/>
            <person name="Abe M."/>
            <person name="Miyazaki M."/>
            <person name="Uematsu K."/>
            <person name="Matsui Y."/>
            <person name="Takai K."/>
        </authorList>
    </citation>
    <scope>NUCLEOTIDE SEQUENCE [LARGE SCALE GENOMIC DNA]</scope>
    <source>
        <strain evidence="5">IN45</strain>
    </source>
</reference>
<dbReference type="SUPFAM" id="SSF54631">
    <property type="entry name" value="CBS-domain pair"/>
    <property type="match status" value="1"/>
</dbReference>
<organism evidence="4 5">
    <name type="scientific">Methylomarinovum tepidoasis</name>
    <dbReference type="NCBI Taxonomy" id="2840183"/>
    <lineage>
        <taxon>Bacteria</taxon>
        <taxon>Pseudomonadati</taxon>
        <taxon>Pseudomonadota</taxon>
        <taxon>Gammaproteobacteria</taxon>
        <taxon>Methylococcales</taxon>
        <taxon>Methylothermaceae</taxon>
        <taxon>Methylomarinovum</taxon>
    </lineage>
</organism>
<dbReference type="PANTHER" id="PTHR43080:SF26">
    <property type="entry name" value="REGULATORY PROTEIN"/>
    <property type="match status" value="1"/>
</dbReference>
<keyword evidence="5" id="KW-1185">Reference proteome</keyword>
<proteinExistence type="predicted"/>
<gene>
    <name evidence="4" type="ORF">MIN45_P1791</name>
</gene>
<dbReference type="KEGG" id="meiy:MIN45_P1791"/>
<evidence type="ECO:0000313" key="5">
    <source>
        <dbReference type="Proteomes" id="UP001321450"/>
    </source>
</evidence>
<evidence type="ECO:0000256" key="2">
    <source>
        <dbReference type="PROSITE-ProRule" id="PRU00703"/>
    </source>
</evidence>
<dbReference type="EMBL" id="AP024718">
    <property type="protein sequence ID" value="BCX89419.1"/>
    <property type="molecule type" value="Genomic_DNA"/>
</dbReference>
<dbReference type="RefSeq" id="WP_286291740.1">
    <property type="nucleotide sequence ID" value="NZ_AP024718.1"/>
</dbReference>
<dbReference type="Gene3D" id="3.10.580.10">
    <property type="entry name" value="CBS-domain"/>
    <property type="match status" value="1"/>
</dbReference>
<evidence type="ECO:0000259" key="3">
    <source>
        <dbReference type="PROSITE" id="PS51371"/>
    </source>
</evidence>
<dbReference type="AlphaFoldDB" id="A0AAU9C820"/>
<dbReference type="Pfam" id="PF00571">
    <property type="entry name" value="CBS"/>
    <property type="match status" value="2"/>
</dbReference>
<dbReference type="PROSITE" id="PS51371">
    <property type="entry name" value="CBS"/>
    <property type="match status" value="2"/>
</dbReference>
<evidence type="ECO:0000256" key="1">
    <source>
        <dbReference type="ARBA" id="ARBA00023122"/>
    </source>
</evidence>
<dbReference type="InterPro" id="IPR044729">
    <property type="entry name" value="CBS_bac"/>
</dbReference>
<evidence type="ECO:0000313" key="4">
    <source>
        <dbReference type="EMBL" id="BCX89419.1"/>
    </source>
</evidence>
<dbReference type="Proteomes" id="UP001321450">
    <property type="component" value="Chromosome"/>
</dbReference>
<sequence length="130" mass="14503">MLRNIAVRDYMATNLVTFTPETGVFDAIRQLLKHKITGAPVLENGRLVGSFSEMDCLHVVLDAAYHEQMAGKVGEYMNKNLVTVGPDDSIIEVAERFQKALLRHFPVVEDGKLIGLISRVDVLRALVSMY</sequence>
<dbReference type="SMART" id="SM00116">
    <property type="entry name" value="CBS"/>
    <property type="match status" value="2"/>
</dbReference>
<dbReference type="CDD" id="cd04629">
    <property type="entry name" value="CBS_pair_bac"/>
    <property type="match status" value="1"/>
</dbReference>
<dbReference type="InterPro" id="IPR046342">
    <property type="entry name" value="CBS_dom_sf"/>
</dbReference>
<feature type="domain" description="CBS" evidence="3">
    <location>
        <begin position="11"/>
        <end position="68"/>
    </location>
</feature>
<feature type="domain" description="CBS" evidence="3">
    <location>
        <begin position="77"/>
        <end position="130"/>
    </location>
</feature>
<keyword evidence="1 2" id="KW-0129">CBS domain</keyword>
<dbReference type="PANTHER" id="PTHR43080">
    <property type="entry name" value="CBS DOMAIN-CONTAINING PROTEIN CBSX3, MITOCHONDRIAL"/>
    <property type="match status" value="1"/>
</dbReference>